<evidence type="ECO:0000259" key="5">
    <source>
        <dbReference type="PROSITE" id="PS51635"/>
    </source>
</evidence>
<dbReference type="RefSeq" id="WP_091278387.1">
    <property type="nucleotide sequence ID" value="NZ_FAOZ01000011.1"/>
</dbReference>
<keyword evidence="7" id="KW-1185">Reference proteome</keyword>
<evidence type="ECO:0000313" key="7">
    <source>
        <dbReference type="Proteomes" id="UP000198802"/>
    </source>
</evidence>
<feature type="compositionally biased region" description="Low complexity" evidence="3">
    <location>
        <begin position="322"/>
        <end position="334"/>
    </location>
</feature>
<feature type="short sequence motif" description="DGA/G" evidence="2">
    <location>
        <begin position="281"/>
        <end position="283"/>
    </location>
</feature>
<dbReference type="Pfam" id="PF01734">
    <property type="entry name" value="Patatin"/>
    <property type="match status" value="1"/>
</dbReference>
<feature type="transmembrane region" description="Helical" evidence="4">
    <location>
        <begin position="1025"/>
        <end position="1045"/>
    </location>
</feature>
<proteinExistence type="predicted"/>
<dbReference type="InterPro" id="IPR024282">
    <property type="entry name" value="DUF3376"/>
</dbReference>
<dbReference type="InterPro" id="IPR002641">
    <property type="entry name" value="PNPLA_dom"/>
</dbReference>
<keyword evidence="2" id="KW-0378">Hydrolase</keyword>
<keyword evidence="4" id="KW-0812">Transmembrane</keyword>
<dbReference type="GO" id="GO:0016042">
    <property type="term" value="P:lipid catabolic process"/>
    <property type="evidence" value="ECO:0007669"/>
    <property type="project" value="UniProtKB-UniRule"/>
</dbReference>
<dbReference type="EMBL" id="FAOZ01000011">
    <property type="protein sequence ID" value="CUU57249.1"/>
    <property type="molecule type" value="Genomic_DNA"/>
</dbReference>
<gene>
    <name evidence="6" type="ORF">Ga0074812_11185</name>
</gene>
<dbReference type="Gene3D" id="3.40.1090.10">
    <property type="entry name" value="Cytosolic phospholipase A2 catalytic domain"/>
    <property type="match status" value="1"/>
</dbReference>
<evidence type="ECO:0000313" key="6">
    <source>
        <dbReference type="EMBL" id="CUU57249.1"/>
    </source>
</evidence>
<feature type="region of interest" description="Disordered" evidence="3">
    <location>
        <begin position="317"/>
        <end position="347"/>
    </location>
</feature>
<sequence length="1055" mass="110821">MTGGNAEHTDEFDEGTTQEIRLAVVMTGGASLAVWMGGVAREINLLTAARAHQDDPAVAGARDWSVTDTAVATRWAALLAALDLEVSVDVLAGASAGGINVALLGYANVQDTDLGPLRDLWIQLGSLRELMRRPDAHSFPSLLRGDEVMLPALRSALQSLDPRPGTGTPVSNHGPRAHSARTIRPTSVFITTTILRGETSRWPDDLGGLVRDRDHRGLFVFGEDDLADPEGAARLALAARASAAFPGAFEPAYIPVRNSPDSAHPDMADHVNAAGDFHGSDGGILVNRPLGPALQEIFDRPTRGRQVRRVLTYVVPAPNPPADGADGANAADAADAADEPADRSPPSAVDTLLGALSAALNQSISTDLRRISAHNEAVRGLRTSRRRLARLAPAGGPRLADQDVYTTYRAQIADRAADLVIDTFDRIVIDSLTAPTPPDAVPADAARRLADARGRAELRLAAVNAATAEFPDRLPGARDLGELWRLGRPAVDAVKGTLISMINEGYVLTTDPDERRALSAIARGVHGAVVAPREQAGAQLLPLPSTPANRGAFTVVRHTLRDLAGASSDAVVAEAARRWLRGAGDAQTSRTDLTLAWSTLSSLAESLRGLLDRIVARSGNSDGNGNGDAPGDRPRTAVADGRLVSAALLAPPPPRGRRTGLSLAARRQRAAQGLRDFIRYLPADRERAAIALLDLHLVTRTLTGTDVIDQPVELVQVSSDIRCDLDPARSDAHHKLTGLALGSFGAFAKSSWRANDWMWGRLDGAAWLVRILLDPRRLVWLRDLAVERAGGDPAAGESWLAGFVAVLSTIASTPVTEPVLAELAWLDDPAAPVPPVLPETAAWVAAGIQREIAAGELVSVATAVRADIRETGAAVGRNREFLDAVPTKAAGSAGAAGAGAAADGAATDGAAGSAEPAVDRVDPADTDRVLRLCHVADERLTDRPNSRILVSLVAQTLAVLTAWLASLHALPWPFRPAAFVVRTITRLLYAAVDDAVRHRHRVTTGLGVIMLVGGLAVAVTQGGVVGGLGVLATAAGLALVGLTSWRTVVGSRRRS</sequence>
<evidence type="ECO:0000256" key="4">
    <source>
        <dbReference type="SAM" id="Phobius"/>
    </source>
</evidence>
<reference evidence="7" key="1">
    <citation type="submission" date="2015-11" db="EMBL/GenBank/DDBJ databases">
        <authorList>
            <person name="Varghese N."/>
        </authorList>
    </citation>
    <scope>NUCLEOTIDE SEQUENCE [LARGE SCALE GENOMIC DNA]</scope>
    <source>
        <strain evidence="7">DSM 45899</strain>
    </source>
</reference>
<keyword evidence="4" id="KW-0472">Membrane</keyword>
<dbReference type="InterPro" id="IPR016035">
    <property type="entry name" value="Acyl_Trfase/lysoPLipase"/>
</dbReference>
<feature type="domain" description="PNPLA" evidence="5">
    <location>
        <begin position="24"/>
        <end position="294"/>
    </location>
</feature>
<dbReference type="Proteomes" id="UP000198802">
    <property type="component" value="Unassembled WGS sequence"/>
</dbReference>
<organism evidence="6 7">
    <name type="scientific">Parafrankia irregularis</name>
    <dbReference type="NCBI Taxonomy" id="795642"/>
    <lineage>
        <taxon>Bacteria</taxon>
        <taxon>Bacillati</taxon>
        <taxon>Actinomycetota</taxon>
        <taxon>Actinomycetes</taxon>
        <taxon>Frankiales</taxon>
        <taxon>Frankiaceae</taxon>
        <taxon>Parafrankia</taxon>
    </lineage>
</organism>
<accession>A0A0S4QNN5</accession>
<feature type="active site" description="Nucleophile" evidence="2">
    <location>
        <position position="95"/>
    </location>
</feature>
<feature type="short sequence motif" description="GXSXG" evidence="2">
    <location>
        <begin position="93"/>
        <end position="97"/>
    </location>
</feature>
<evidence type="ECO:0000256" key="2">
    <source>
        <dbReference type="PROSITE-ProRule" id="PRU01161"/>
    </source>
</evidence>
<keyword evidence="1 2" id="KW-0443">Lipid metabolism</keyword>
<keyword evidence="2" id="KW-0442">Lipid degradation</keyword>
<evidence type="ECO:0000256" key="3">
    <source>
        <dbReference type="SAM" id="MobiDB-lite"/>
    </source>
</evidence>
<feature type="active site" description="Proton acceptor" evidence="2">
    <location>
        <position position="281"/>
    </location>
</feature>
<dbReference type="PROSITE" id="PS51635">
    <property type="entry name" value="PNPLA"/>
    <property type="match status" value="1"/>
</dbReference>
<evidence type="ECO:0000256" key="1">
    <source>
        <dbReference type="ARBA" id="ARBA00023098"/>
    </source>
</evidence>
<dbReference type="GO" id="GO:0016787">
    <property type="term" value="F:hydrolase activity"/>
    <property type="evidence" value="ECO:0007669"/>
    <property type="project" value="UniProtKB-UniRule"/>
</dbReference>
<feature type="transmembrane region" description="Helical" evidence="4">
    <location>
        <begin position="1002"/>
        <end position="1019"/>
    </location>
</feature>
<dbReference type="InterPro" id="IPR019894">
    <property type="entry name" value="Patatin-related_protein"/>
</dbReference>
<dbReference type="NCBIfam" id="TIGR03607">
    <property type="entry name" value="patatin-like protein"/>
    <property type="match status" value="1"/>
</dbReference>
<keyword evidence="4" id="KW-1133">Transmembrane helix</keyword>
<protein>
    <submittedName>
        <fullName evidence="6">Patatin-related protein</fullName>
    </submittedName>
</protein>
<comment type="caution">
    <text evidence="2">Lacks conserved residue(s) required for the propagation of feature annotation.</text>
</comment>
<dbReference type="SUPFAM" id="SSF52151">
    <property type="entry name" value="FabD/lysophospholipase-like"/>
    <property type="match status" value="1"/>
</dbReference>
<feature type="region of interest" description="Disordered" evidence="3">
    <location>
        <begin position="159"/>
        <end position="178"/>
    </location>
</feature>
<dbReference type="Pfam" id="PF11856">
    <property type="entry name" value="DUF3376"/>
    <property type="match status" value="1"/>
</dbReference>
<name>A0A0S4QNN5_9ACTN</name>
<dbReference type="AlphaFoldDB" id="A0A0S4QNN5"/>